<name>A0A285JE02_9GAMM</name>
<evidence type="ECO:0000313" key="2">
    <source>
        <dbReference type="Proteomes" id="UP000219353"/>
    </source>
</evidence>
<accession>A0A285JE02</accession>
<protein>
    <submittedName>
        <fullName evidence="1">Uncharacterized protein</fullName>
    </submittedName>
</protein>
<organism evidence="1 2">
    <name type="scientific">Arsukibacterium tuosuense</name>
    <dbReference type="NCBI Taxonomy" id="1323745"/>
    <lineage>
        <taxon>Bacteria</taxon>
        <taxon>Pseudomonadati</taxon>
        <taxon>Pseudomonadota</taxon>
        <taxon>Gammaproteobacteria</taxon>
        <taxon>Chromatiales</taxon>
        <taxon>Chromatiaceae</taxon>
        <taxon>Arsukibacterium</taxon>
    </lineage>
</organism>
<sequence length="661" mass="76918">MRIDESNKIYLFKDNEKMDCIENIIASAFLEDIDDLLSWFISSSEKIKEKYFIQYLYDDGSIIRAHSGKDGYVKYVRLWKFDSVYEHSGEVILNFSYSNKSGLGNKSIKLAEFIGILLDSNIQKGNFFQIFRPHGNSQHPDYPKEPNVIITGRKALNDAKRIELVNKIPCFSLESAKLVPHKLTIDTDKSSTSHLITKKFELLDWMKLSFSKLFSIDNCDCHYLSVDFKTDDSSLNNKRILLLRGITSHNISKLKMDLDLYLDECSVSGVKEISSSEELVDFIFNITLRDKDYLVSEFRIKEVTEKVKLVKKLETKPSILMRDNLAELDEIKSHLKMPLNSVIRFELDNYWLETAPISTDTLCFNFFYPEAEEPIAFFADHKILIPSAFELSHWESNTFCTFDCSFNDDFVDEAAVFIDQIFTHLFDRKAVKMFDVSIEVIDDGVGVTEYASDMIDIYHDAGIGADFSHFSGSEEFKQLEIISESQLFKDVEGLYKKLEKINQEGSFSRISPEHLKEKLKLLKEYFYKNCLLYSDNKILLQIYQENDCASDSDGTCFNAWYYEPVKKHFDAWEIDEYKKMSEHVRRIFNRPDAFLYLDKRLENLKKVIQQVKKEPGIERKSLYVALDLNARSYSSIITTVLVDNGIIMEEQQKSKRRLYPL</sequence>
<evidence type="ECO:0000313" key="1">
    <source>
        <dbReference type="EMBL" id="SNY58465.1"/>
    </source>
</evidence>
<dbReference type="RefSeq" id="WP_097112597.1">
    <property type="nucleotide sequence ID" value="NZ_OBEB01000008.1"/>
</dbReference>
<dbReference type="Proteomes" id="UP000219353">
    <property type="component" value="Unassembled WGS sequence"/>
</dbReference>
<proteinExistence type="predicted"/>
<reference evidence="2" key="1">
    <citation type="submission" date="2017-09" db="EMBL/GenBank/DDBJ databases">
        <authorList>
            <person name="Varghese N."/>
            <person name="Submissions S."/>
        </authorList>
    </citation>
    <scope>NUCLEOTIDE SEQUENCE [LARGE SCALE GENOMIC DNA]</scope>
    <source>
        <strain evidence="2">CGMCC 1.12461</strain>
    </source>
</reference>
<dbReference type="AlphaFoldDB" id="A0A285JE02"/>
<dbReference type="EMBL" id="OBEB01000008">
    <property type="protein sequence ID" value="SNY58465.1"/>
    <property type="molecule type" value="Genomic_DNA"/>
</dbReference>
<keyword evidence="2" id="KW-1185">Reference proteome</keyword>
<gene>
    <name evidence="1" type="ORF">SAMN06297280_3411</name>
</gene>